<organism evidence="2 3">
    <name type="scientific">Streptomyces collinus (strain DSM 40733 / Tue 365)</name>
    <dbReference type="NCBI Taxonomy" id="1214242"/>
    <lineage>
        <taxon>Bacteria</taxon>
        <taxon>Bacillati</taxon>
        <taxon>Actinomycetota</taxon>
        <taxon>Actinomycetes</taxon>
        <taxon>Kitasatosporales</taxon>
        <taxon>Streptomycetaceae</taxon>
        <taxon>Streptomyces</taxon>
    </lineage>
</organism>
<dbReference type="HOGENOM" id="CLU_2275773_0_0_11"/>
<evidence type="ECO:0000256" key="1">
    <source>
        <dbReference type="SAM" id="MobiDB-lite"/>
    </source>
</evidence>
<dbReference type="KEGG" id="sci:B446_10350"/>
<dbReference type="AlphaFoldDB" id="S5UPD3"/>
<sequence>MRARGWSAGLVRRLLGEPDLLRVNRYSVSAPPTRLYRLERVEAAEESPGFRVVAAATVRRSGTASAGLRRGRREVSARAAAAARGEAARSGAERQDPDEAGP</sequence>
<reference evidence="3" key="1">
    <citation type="submission" date="2012-10" db="EMBL/GenBank/DDBJ databases">
        <title>The complete genome sequence of Streptomyces collinus Tu 365.</title>
        <authorList>
            <person name="Ruckert C."/>
            <person name="Szczepanowski R."/>
            <person name="Goesmann A."/>
            <person name="Pross E.K."/>
            <person name="Musiol E.M."/>
            <person name="Blin K."/>
            <person name="Wohlleben W."/>
            <person name="Puhler A."/>
            <person name="Weber T."/>
            <person name="Kalinowski J."/>
        </authorList>
    </citation>
    <scope>NUCLEOTIDE SEQUENCE [LARGE SCALE GENOMIC DNA]</scope>
    <source>
        <strain evidence="3">DSM 40733 / Tue 365</strain>
    </source>
</reference>
<feature type="region of interest" description="Disordered" evidence="1">
    <location>
        <begin position="61"/>
        <end position="102"/>
    </location>
</feature>
<feature type="compositionally biased region" description="Low complexity" evidence="1">
    <location>
        <begin position="77"/>
        <end position="90"/>
    </location>
</feature>
<name>S5UPD3_STRC3</name>
<proteinExistence type="predicted"/>
<protein>
    <submittedName>
        <fullName evidence="2">Uncharacterized protein</fullName>
    </submittedName>
</protein>
<dbReference type="STRING" id="1214242.B446_10350"/>
<accession>S5UPD3</accession>
<dbReference type="Proteomes" id="UP000015423">
    <property type="component" value="Chromosome"/>
</dbReference>
<dbReference type="EMBL" id="CP006259">
    <property type="protein sequence ID" value="AGS68893.1"/>
    <property type="molecule type" value="Genomic_DNA"/>
</dbReference>
<reference evidence="2 3" key="2">
    <citation type="journal article" date="2013" name="J. Biotechnol.">
        <title>Complete genome sequence of the kirromycin producer Streptomyces collinus Tu 365 consisting of a linear chromosome and two linear plasmids.</title>
        <authorList>
            <person name="Ruckert C."/>
            <person name="Szczepanowski R."/>
            <person name="Albersmeier A."/>
            <person name="Goesmann A."/>
            <person name="Iftime D."/>
            <person name="Musiol E.M."/>
            <person name="Blin K."/>
            <person name="Wohlleben W."/>
            <person name="Puhler A."/>
            <person name="Kalinowski J."/>
            <person name="Weber T."/>
        </authorList>
    </citation>
    <scope>NUCLEOTIDE SEQUENCE [LARGE SCALE GENOMIC DNA]</scope>
    <source>
        <strain evidence="3">DSM 40733 / Tue 365</strain>
    </source>
</reference>
<feature type="compositionally biased region" description="Basic and acidic residues" evidence="1">
    <location>
        <begin position="91"/>
        <end position="102"/>
    </location>
</feature>
<gene>
    <name evidence="2" type="ORF">B446_10350</name>
</gene>
<evidence type="ECO:0000313" key="3">
    <source>
        <dbReference type="Proteomes" id="UP000015423"/>
    </source>
</evidence>
<evidence type="ECO:0000313" key="2">
    <source>
        <dbReference type="EMBL" id="AGS68893.1"/>
    </source>
</evidence>
<keyword evidence="3" id="KW-1185">Reference proteome</keyword>
<dbReference type="PATRIC" id="fig|1214242.5.peg.2136"/>